<accession>A0ABQ9IJU3</accession>
<organism evidence="2 3">
    <name type="scientific">Dryococelus australis</name>
    <dbReference type="NCBI Taxonomy" id="614101"/>
    <lineage>
        <taxon>Eukaryota</taxon>
        <taxon>Metazoa</taxon>
        <taxon>Ecdysozoa</taxon>
        <taxon>Arthropoda</taxon>
        <taxon>Hexapoda</taxon>
        <taxon>Insecta</taxon>
        <taxon>Pterygota</taxon>
        <taxon>Neoptera</taxon>
        <taxon>Polyneoptera</taxon>
        <taxon>Phasmatodea</taxon>
        <taxon>Verophasmatodea</taxon>
        <taxon>Anareolatae</taxon>
        <taxon>Phasmatidae</taxon>
        <taxon>Eurycanthinae</taxon>
        <taxon>Dryococelus</taxon>
    </lineage>
</organism>
<gene>
    <name evidence="2" type="ORF">PR048_002270</name>
</gene>
<keyword evidence="3" id="KW-1185">Reference proteome</keyword>
<dbReference type="EMBL" id="JARBHB010000001">
    <property type="protein sequence ID" value="KAJ8896924.1"/>
    <property type="molecule type" value="Genomic_DNA"/>
</dbReference>
<proteinExistence type="predicted"/>
<evidence type="ECO:0000313" key="2">
    <source>
        <dbReference type="EMBL" id="KAJ8896924.1"/>
    </source>
</evidence>
<sequence length="459" mass="50307">MSREAAKGGGGGCCLQTASSSSTETVEAAVEPVLDRDLTHQQLLQHQNNNLAFSFPKKSAVDLEFHAITYSIRVFSRQKLRVVLDHDYYNPAFPRFSMRVTLARCSRHQITSTRSLRHVTYLHHAQAWGPPWPTYSPSTRATRKAIPAKSLCGYRTWESCRMMPLVGFSQQSPVSPASCVPALLHTRLVSHPHIGSQDLDVESRPDRCTLIPHMPAKRRNCPACYYSSEYFAGCVSSKLSMQHNEEHCTLARAGDQHLYAKTRLGKVKEAAGIVERRMEGARVCEAELVASSSHQTALGRARSAARLSSYQLGSPLAGDRPITSAVKYTVVVSGVVLASRTMVSSVTDTNRTGVLAYAERYATNRLRVETYQDFLKCSLYGERRPLVAQSVGAPPVWSAGGSGFESQLKDWADLNNEVLRAGMQGWGETGNPRGNPSTSTIPTCENPGVTRPGIEPGSP</sequence>
<feature type="compositionally biased region" description="Polar residues" evidence="1">
    <location>
        <begin position="432"/>
        <end position="443"/>
    </location>
</feature>
<protein>
    <submittedName>
        <fullName evidence="2">Uncharacterized protein</fullName>
    </submittedName>
</protein>
<evidence type="ECO:0000256" key="1">
    <source>
        <dbReference type="SAM" id="MobiDB-lite"/>
    </source>
</evidence>
<name>A0ABQ9IJU3_9NEOP</name>
<comment type="caution">
    <text evidence="2">The sequence shown here is derived from an EMBL/GenBank/DDBJ whole genome shotgun (WGS) entry which is preliminary data.</text>
</comment>
<feature type="region of interest" description="Disordered" evidence="1">
    <location>
        <begin position="426"/>
        <end position="459"/>
    </location>
</feature>
<dbReference type="Proteomes" id="UP001159363">
    <property type="component" value="Chromosome 1"/>
</dbReference>
<reference evidence="2 3" key="1">
    <citation type="submission" date="2023-02" db="EMBL/GenBank/DDBJ databases">
        <title>LHISI_Scaffold_Assembly.</title>
        <authorList>
            <person name="Stuart O.P."/>
            <person name="Cleave R."/>
            <person name="Magrath M.J.L."/>
            <person name="Mikheyev A.S."/>
        </authorList>
    </citation>
    <scope>NUCLEOTIDE SEQUENCE [LARGE SCALE GENOMIC DNA]</scope>
    <source>
        <strain evidence="2">Daus_M_001</strain>
        <tissue evidence="2">Leg muscle</tissue>
    </source>
</reference>
<evidence type="ECO:0000313" key="3">
    <source>
        <dbReference type="Proteomes" id="UP001159363"/>
    </source>
</evidence>